<dbReference type="InterPro" id="IPR005788">
    <property type="entry name" value="PDI_thioredoxin-like_dom"/>
</dbReference>
<feature type="compositionally biased region" description="Basic and acidic residues" evidence="12">
    <location>
        <begin position="530"/>
        <end position="542"/>
    </location>
</feature>
<dbReference type="InterPro" id="IPR017937">
    <property type="entry name" value="Thioredoxin_CS"/>
</dbReference>
<keyword evidence="10" id="KW-0676">Redox-active center</keyword>
<feature type="domain" description="Thioredoxin" evidence="14">
    <location>
        <begin position="17"/>
        <end position="138"/>
    </location>
</feature>
<name>A0AAW1P694_9CHLO</name>
<dbReference type="GO" id="GO:0005788">
    <property type="term" value="C:endoplasmic reticulum lumen"/>
    <property type="evidence" value="ECO:0007669"/>
    <property type="project" value="UniProtKB-SubCell"/>
</dbReference>
<comment type="subcellular location">
    <subcellularLocation>
        <location evidence="2">Endoplasmic reticulum lumen</location>
    </subcellularLocation>
</comment>
<dbReference type="Pfam" id="PF00085">
    <property type="entry name" value="Thioredoxin"/>
    <property type="match status" value="2"/>
</dbReference>
<dbReference type="CDD" id="cd02982">
    <property type="entry name" value="PDI_b'_family"/>
    <property type="match status" value="1"/>
</dbReference>
<feature type="region of interest" description="Disordered" evidence="12">
    <location>
        <begin position="496"/>
        <end position="542"/>
    </location>
</feature>
<feature type="compositionally biased region" description="Acidic residues" evidence="12">
    <location>
        <begin position="508"/>
        <end position="521"/>
    </location>
</feature>
<evidence type="ECO:0000256" key="12">
    <source>
        <dbReference type="SAM" id="MobiDB-lite"/>
    </source>
</evidence>
<dbReference type="PROSITE" id="PS00194">
    <property type="entry name" value="THIOREDOXIN_1"/>
    <property type="match status" value="1"/>
</dbReference>
<comment type="catalytic activity">
    <reaction evidence="1">
        <text>Catalyzes the rearrangement of -S-S- bonds in proteins.</text>
        <dbReference type="EC" id="5.3.4.1"/>
    </reaction>
</comment>
<dbReference type="Gene3D" id="3.40.30.10">
    <property type="entry name" value="Glutaredoxin"/>
    <property type="match status" value="5"/>
</dbReference>
<proteinExistence type="inferred from homology"/>
<dbReference type="EMBL" id="JALJOR010000015">
    <property type="protein sequence ID" value="KAK9805676.1"/>
    <property type="molecule type" value="Genomic_DNA"/>
</dbReference>
<evidence type="ECO:0000313" key="15">
    <source>
        <dbReference type="EMBL" id="KAK9805676.1"/>
    </source>
</evidence>
<dbReference type="EC" id="5.3.4.1" evidence="4"/>
<protein>
    <recommendedName>
        <fullName evidence="4">protein disulfide-isomerase</fullName>
        <ecNumber evidence="4">5.3.4.1</ecNumber>
    </recommendedName>
</protein>
<accession>A0AAW1P694</accession>
<dbReference type="CDD" id="cd02981">
    <property type="entry name" value="PDI_b_family"/>
    <property type="match status" value="1"/>
</dbReference>
<keyword evidence="7" id="KW-0256">Endoplasmic reticulum</keyword>
<feature type="chain" id="PRO_5043418799" description="protein disulfide-isomerase" evidence="13">
    <location>
        <begin position="24"/>
        <end position="542"/>
    </location>
</feature>
<dbReference type="CDD" id="cd02995">
    <property type="entry name" value="PDI_a_PDI_a'_C"/>
    <property type="match status" value="1"/>
</dbReference>
<dbReference type="GO" id="GO:0034976">
    <property type="term" value="P:response to endoplasmic reticulum stress"/>
    <property type="evidence" value="ECO:0007669"/>
    <property type="project" value="TreeGrafter"/>
</dbReference>
<dbReference type="PRINTS" id="PR00421">
    <property type="entry name" value="THIOREDOXIN"/>
</dbReference>
<evidence type="ECO:0000256" key="13">
    <source>
        <dbReference type="SAM" id="SignalP"/>
    </source>
</evidence>
<evidence type="ECO:0000256" key="4">
    <source>
        <dbReference type="ARBA" id="ARBA00012723"/>
    </source>
</evidence>
<evidence type="ECO:0000256" key="5">
    <source>
        <dbReference type="ARBA" id="ARBA00022729"/>
    </source>
</evidence>
<dbReference type="FunFam" id="3.40.30.10:FF:000017">
    <property type="entry name" value="Protein disulfide-isomerase A4"/>
    <property type="match status" value="1"/>
</dbReference>
<keyword evidence="9" id="KW-0413">Isomerase</keyword>
<evidence type="ECO:0000256" key="3">
    <source>
        <dbReference type="ARBA" id="ARBA00006347"/>
    </source>
</evidence>
<dbReference type="InterPro" id="IPR013766">
    <property type="entry name" value="Thioredoxin_domain"/>
</dbReference>
<organism evidence="15 16">
    <name type="scientific">[Myrmecia] bisecta</name>
    <dbReference type="NCBI Taxonomy" id="41462"/>
    <lineage>
        <taxon>Eukaryota</taxon>
        <taxon>Viridiplantae</taxon>
        <taxon>Chlorophyta</taxon>
        <taxon>core chlorophytes</taxon>
        <taxon>Trebouxiophyceae</taxon>
        <taxon>Trebouxiales</taxon>
        <taxon>Trebouxiaceae</taxon>
        <taxon>Myrmecia</taxon>
    </lineage>
</organism>
<dbReference type="Proteomes" id="UP001489004">
    <property type="component" value="Unassembled WGS sequence"/>
</dbReference>
<dbReference type="NCBIfam" id="TIGR01126">
    <property type="entry name" value="pdi_dom"/>
    <property type="match status" value="2"/>
</dbReference>
<evidence type="ECO:0000256" key="9">
    <source>
        <dbReference type="ARBA" id="ARBA00023235"/>
    </source>
</evidence>
<reference evidence="15 16" key="1">
    <citation type="journal article" date="2024" name="Nat. Commun.">
        <title>Phylogenomics reveals the evolutionary origins of lichenization in chlorophyte algae.</title>
        <authorList>
            <person name="Puginier C."/>
            <person name="Libourel C."/>
            <person name="Otte J."/>
            <person name="Skaloud P."/>
            <person name="Haon M."/>
            <person name="Grisel S."/>
            <person name="Petersen M."/>
            <person name="Berrin J.G."/>
            <person name="Delaux P.M."/>
            <person name="Dal Grande F."/>
            <person name="Keller J."/>
        </authorList>
    </citation>
    <scope>NUCLEOTIDE SEQUENCE [LARGE SCALE GENOMIC DNA]</scope>
    <source>
        <strain evidence="15 16">SAG 2043</strain>
    </source>
</reference>
<evidence type="ECO:0000256" key="7">
    <source>
        <dbReference type="ARBA" id="ARBA00022824"/>
    </source>
</evidence>
<dbReference type="PROSITE" id="PS51352">
    <property type="entry name" value="THIOREDOXIN_2"/>
    <property type="match status" value="2"/>
</dbReference>
<dbReference type="InterPro" id="IPR036249">
    <property type="entry name" value="Thioredoxin-like_sf"/>
</dbReference>
<comment type="similarity">
    <text evidence="3 11">Belongs to the protein disulfide isomerase family.</text>
</comment>
<keyword evidence="16" id="KW-1185">Reference proteome</keyword>
<dbReference type="GO" id="GO:0003756">
    <property type="term" value="F:protein disulfide isomerase activity"/>
    <property type="evidence" value="ECO:0007669"/>
    <property type="project" value="UniProtKB-EC"/>
</dbReference>
<dbReference type="SUPFAM" id="SSF52833">
    <property type="entry name" value="Thioredoxin-like"/>
    <property type="match status" value="4"/>
</dbReference>
<evidence type="ECO:0000256" key="10">
    <source>
        <dbReference type="ARBA" id="ARBA00023284"/>
    </source>
</evidence>
<evidence type="ECO:0000256" key="8">
    <source>
        <dbReference type="ARBA" id="ARBA00023157"/>
    </source>
</evidence>
<comment type="caution">
    <text evidence="15">The sequence shown here is derived from an EMBL/GenBank/DDBJ whole genome shotgun (WGS) entry which is preliminary data.</text>
</comment>
<evidence type="ECO:0000313" key="16">
    <source>
        <dbReference type="Proteomes" id="UP001489004"/>
    </source>
</evidence>
<dbReference type="AlphaFoldDB" id="A0AAW1P694"/>
<feature type="domain" description="Thioredoxin" evidence="14">
    <location>
        <begin position="374"/>
        <end position="501"/>
    </location>
</feature>
<feature type="signal peptide" evidence="13">
    <location>
        <begin position="1"/>
        <end position="23"/>
    </location>
</feature>
<evidence type="ECO:0000256" key="11">
    <source>
        <dbReference type="RuleBase" id="RU004208"/>
    </source>
</evidence>
<keyword evidence="8" id="KW-1015">Disulfide bond</keyword>
<dbReference type="PANTHER" id="PTHR18929:SF132">
    <property type="entry name" value="PROTEIN DISULFIDE-ISOMERASE A3"/>
    <property type="match status" value="1"/>
</dbReference>
<sequence length="542" mass="59141">MRSRACAALLLTACLGSLLTARASEEAVFTVTGANFEDLIKSNDFVAAEFYAPWCGHCKKLTPEWEKAAGELKKNDPPVVLAKVDATEEGNKALAQKYGVQGYPTIKIFRNGDLEKAGEYNGPRDADGIVDYLSKQVGPATKELKDGAAVKAFQGKDVGAMGIFASNETDEFQAFAKAAEALRDDIEFGHTFAKVDPKLTPDVKAQPAVVLYKTFDAPITVYEGNFDAAEIQAWLEKESVPLLLELSQSPKHAKNLQKVFSDPKPKLLGFVSEHNRDTDAYKAALTDLSKSSDKVNVLFVETGANAGALSFFGLKEEDCPAYVIHDQAGNAKFIAKSVKPGDLTKFMSDFEAGNAKFIAKSVKPGDLTKFMSDFEAGKLEKSIKSEEPPQDNDAPVTIVVAKEFDKIVMGDKDVFIMFHAPWCGHCKKLSPIIDEVGEAFADNKDVVIAKMDATANDVPNDKFEVKGFPTLFFVKKDGSIVPYSGNRTKEDLVEFVQKQSGAKAATEAADEDDEYEEEEEAPAAKKSKDKKSQDKEESKDEL</sequence>
<dbReference type="GO" id="GO:0006457">
    <property type="term" value="P:protein folding"/>
    <property type="evidence" value="ECO:0007669"/>
    <property type="project" value="TreeGrafter"/>
</dbReference>
<gene>
    <name evidence="15" type="ORF">WJX72_011398</name>
</gene>
<dbReference type="Pfam" id="PF13848">
    <property type="entry name" value="Thioredoxin_6"/>
    <property type="match status" value="1"/>
</dbReference>
<keyword evidence="6" id="KW-0677">Repeat</keyword>
<evidence type="ECO:0000256" key="2">
    <source>
        <dbReference type="ARBA" id="ARBA00004319"/>
    </source>
</evidence>
<evidence type="ECO:0000259" key="14">
    <source>
        <dbReference type="PROSITE" id="PS51352"/>
    </source>
</evidence>
<dbReference type="PANTHER" id="PTHR18929">
    <property type="entry name" value="PROTEIN DISULFIDE ISOMERASE"/>
    <property type="match status" value="1"/>
</dbReference>
<evidence type="ECO:0000256" key="1">
    <source>
        <dbReference type="ARBA" id="ARBA00001182"/>
    </source>
</evidence>
<dbReference type="CDD" id="cd02961">
    <property type="entry name" value="PDI_a_family"/>
    <property type="match status" value="1"/>
</dbReference>
<evidence type="ECO:0000256" key="6">
    <source>
        <dbReference type="ARBA" id="ARBA00022737"/>
    </source>
</evidence>
<keyword evidence="5 13" id="KW-0732">Signal</keyword>